<dbReference type="SMART" id="SM00984">
    <property type="entry name" value="UDPG_MGDP_dh_C"/>
    <property type="match status" value="1"/>
</dbReference>
<keyword evidence="5 7" id="KW-0520">NAD</keyword>
<dbReference type="GO" id="GO:0051287">
    <property type="term" value="F:NAD binding"/>
    <property type="evidence" value="ECO:0007669"/>
    <property type="project" value="InterPro"/>
</dbReference>
<evidence type="ECO:0000256" key="4">
    <source>
        <dbReference type="ARBA" id="ARBA00023002"/>
    </source>
</evidence>
<feature type="domain" description="UDP-glucose/GDP-mannose dehydrogenase C-terminal" evidence="11">
    <location>
        <begin position="296"/>
        <end position="382"/>
    </location>
</feature>
<feature type="active site" description="Nucleophile" evidence="8">
    <location>
        <position position="245"/>
    </location>
</feature>
<evidence type="ECO:0000313" key="12">
    <source>
        <dbReference type="EMBL" id="KXB04314.1"/>
    </source>
</evidence>
<dbReference type="InterPro" id="IPR028357">
    <property type="entry name" value="UDPglc_DH_bac"/>
</dbReference>
<dbReference type="Proteomes" id="UP000070076">
    <property type="component" value="Unassembled WGS sequence"/>
</dbReference>
<comment type="catalytic activity">
    <reaction evidence="6 7">
        <text>UDP-alpha-D-glucose + 2 NAD(+) + H2O = UDP-alpha-D-glucuronate + 2 NADH + 3 H(+)</text>
        <dbReference type="Rhea" id="RHEA:23596"/>
        <dbReference type="ChEBI" id="CHEBI:15377"/>
        <dbReference type="ChEBI" id="CHEBI:15378"/>
        <dbReference type="ChEBI" id="CHEBI:57540"/>
        <dbReference type="ChEBI" id="CHEBI:57945"/>
        <dbReference type="ChEBI" id="CHEBI:58052"/>
        <dbReference type="ChEBI" id="CHEBI:58885"/>
        <dbReference type="EC" id="1.1.1.22"/>
    </reaction>
</comment>
<dbReference type="UniPathway" id="UPA00038">
    <property type="reaction ID" value="UER00491"/>
</dbReference>
<keyword evidence="4 7" id="KW-0560">Oxidoreductase</keyword>
<dbReference type="Gene3D" id="3.40.50.720">
    <property type="entry name" value="NAD(P)-binding Rossmann-like Domain"/>
    <property type="match status" value="2"/>
</dbReference>
<feature type="binding site" evidence="10">
    <location>
        <position position="84"/>
    </location>
    <ligand>
        <name>NAD(+)</name>
        <dbReference type="ChEBI" id="CHEBI:57540"/>
    </ligand>
</feature>
<dbReference type="NCBIfam" id="TIGR03026">
    <property type="entry name" value="NDP-sugDHase"/>
    <property type="match status" value="1"/>
</dbReference>
<evidence type="ECO:0000256" key="3">
    <source>
        <dbReference type="ARBA" id="ARBA00012954"/>
    </source>
</evidence>
<dbReference type="Pfam" id="PF03721">
    <property type="entry name" value="UDPG_MGDP_dh_N"/>
    <property type="match status" value="1"/>
</dbReference>
<evidence type="ECO:0000259" key="11">
    <source>
        <dbReference type="SMART" id="SM00984"/>
    </source>
</evidence>
<proteinExistence type="inferred from homology"/>
<keyword evidence="13" id="KW-1185">Reference proteome</keyword>
<dbReference type="Pfam" id="PF00984">
    <property type="entry name" value="UDPG_MGDP_dh"/>
    <property type="match status" value="1"/>
</dbReference>
<feature type="binding site" evidence="10">
    <location>
        <position position="32"/>
    </location>
    <ligand>
        <name>NAD(+)</name>
        <dbReference type="ChEBI" id="CHEBI:57540"/>
    </ligand>
</feature>
<dbReference type="InterPro" id="IPR014027">
    <property type="entry name" value="UDP-Glc/GDP-Man_DH_C"/>
</dbReference>
<dbReference type="PIRSF" id="PIRSF000124">
    <property type="entry name" value="UDPglc_GDPman_dh"/>
    <property type="match status" value="1"/>
</dbReference>
<comment type="similarity">
    <text evidence="2 7">Belongs to the UDP-glucose/GDP-mannose dehydrogenase family.</text>
</comment>
<dbReference type="SUPFAM" id="SSF51735">
    <property type="entry name" value="NAD(P)-binding Rossmann-fold domains"/>
    <property type="match status" value="1"/>
</dbReference>
<dbReference type="InterPro" id="IPR036291">
    <property type="entry name" value="NAD(P)-bd_dom_sf"/>
</dbReference>
<evidence type="ECO:0000256" key="7">
    <source>
        <dbReference type="PIRNR" id="PIRNR000124"/>
    </source>
</evidence>
<feature type="binding site" evidence="9">
    <location>
        <position position="303"/>
    </location>
    <ligand>
        <name>substrate</name>
    </ligand>
</feature>
<evidence type="ECO:0000256" key="5">
    <source>
        <dbReference type="ARBA" id="ARBA00023027"/>
    </source>
</evidence>
<dbReference type="GO" id="GO:0000271">
    <property type="term" value="P:polysaccharide biosynthetic process"/>
    <property type="evidence" value="ECO:0007669"/>
    <property type="project" value="InterPro"/>
</dbReference>
<dbReference type="EC" id="1.1.1.22" evidence="3 7"/>
<dbReference type="InterPro" id="IPR017476">
    <property type="entry name" value="UDP-Glc/GDP-Man"/>
</dbReference>
<dbReference type="InterPro" id="IPR001732">
    <property type="entry name" value="UDP-Glc/GDP-Man_DH_N"/>
</dbReference>
<accession>A0A133VD38</accession>
<comment type="caution">
    <text evidence="12">The sequence shown here is derived from an EMBL/GenBank/DDBJ whole genome shotgun (WGS) entry which is preliminary data.</text>
</comment>
<dbReference type="InterPro" id="IPR036220">
    <property type="entry name" value="UDP-Glc/GDP-Man_DH_C_sf"/>
</dbReference>
<evidence type="ECO:0000256" key="2">
    <source>
        <dbReference type="ARBA" id="ARBA00006601"/>
    </source>
</evidence>
<dbReference type="EMBL" id="LHYB01000040">
    <property type="protein sequence ID" value="KXB04314.1"/>
    <property type="molecule type" value="Genomic_DNA"/>
</dbReference>
<dbReference type="InterPro" id="IPR014026">
    <property type="entry name" value="UDP-Glc/GDP-Man_DH_dimer"/>
</dbReference>
<protein>
    <recommendedName>
        <fullName evidence="3 7">UDP-glucose 6-dehydrogenase</fullName>
        <ecNumber evidence="3 7">1.1.1.22</ecNumber>
    </recommendedName>
</protein>
<gene>
    <name evidence="12" type="ORF">AKJ48_02995</name>
</gene>
<evidence type="ECO:0000256" key="10">
    <source>
        <dbReference type="PIRSR" id="PIRSR500134-3"/>
    </source>
</evidence>
<dbReference type="PANTHER" id="PTHR43750">
    <property type="entry name" value="UDP-GLUCOSE 6-DEHYDROGENASE TUAD"/>
    <property type="match status" value="1"/>
</dbReference>
<organism evidence="12 13">
    <name type="scientific">candidate division MSBL1 archaeon SCGC-AAA261O19</name>
    <dbReference type="NCBI Taxonomy" id="1698277"/>
    <lineage>
        <taxon>Archaea</taxon>
        <taxon>Methanobacteriati</taxon>
        <taxon>Methanobacteriota</taxon>
        <taxon>candidate division MSBL1</taxon>
    </lineage>
</organism>
<evidence type="ECO:0000313" key="13">
    <source>
        <dbReference type="Proteomes" id="UP000070076"/>
    </source>
</evidence>
<evidence type="ECO:0000256" key="1">
    <source>
        <dbReference type="ARBA" id="ARBA00004701"/>
    </source>
</evidence>
<feature type="binding site" evidence="9">
    <location>
        <position position="193"/>
    </location>
    <ligand>
        <name>substrate</name>
    </ligand>
</feature>
<feature type="binding site" evidence="10">
    <location>
        <position position="118"/>
    </location>
    <ligand>
        <name>NAD(+)</name>
        <dbReference type="ChEBI" id="CHEBI:57540"/>
    </ligand>
</feature>
<dbReference type="PIRSF" id="PIRSF500134">
    <property type="entry name" value="UDPglc_DH_bac"/>
    <property type="match status" value="1"/>
</dbReference>
<feature type="binding site" evidence="10">
    <location>
        <position position="37"/>
    </location>
    <ligand>
        <name>NAD(+)</name>
        <dbReference type="ChEBI" id="CHEBI:57540"/>
    </ligand>
</feature>
<dbReference type="Pfam" id="PF03720">
    <property type="entry name" value="UDPG_MGDP_dh_C"/>
    <property type="match status" value="1"/>
</dbReference>
<dbReference type="SUPFAM" id="SSF52413">
    <property type="entry name" value="UDP-glucose/GDP-mannose dehydrogenase C-terminal domain"/>
    <property type="match status" value="1"/>
</dbReference>
<sequence>MSKVEIGVIGLGKLGLPLALLFSKRFKVSGVDISEQRIDQIKNRQDFYEPQVNEYLEDYGDNLRTSTDYKILEDCDVVFIIVPTPSLPSGKFDLQYVESALRQMHKVNPECLAVISSTINIGDMEKLKQIHKRLCYNPEFIKQGSIINDFENPKFVLIGAYEEGDGEQVAEIWSKMNDRPIQIVSPAEAEITKLSLNVSFTLGITFANMIGELCEKFDADSDKVLNIIYKDRRNYKAGLGFMGPCFPRDVTCFETICTEKSIESGYRFANLINDLNSYTVGRWLRKIKSHNKEKIGVLGVAYKPGVPYIYESQPIKIIQQLQTEDHEIYVYDPLAQENAKRVLGSSVHFCSSIGECLDEAEVIFIGTPDYADVDTNKHVVNPWSREIWSTDS</sequence>
<dbReference type="GO" id="GO:0003979">
    <property type="term" value="F:UDP-glucose 6-dehydrogenase activity"/>
    <property type="evidence" value="ECO:0007669"/>
    <property type="project" value="UniProtKB-EC"/>
</dbReference>
<name>A0A133VD38_9EURY</name>
<dbReference type="PANTHER" id="PTHR43750:SF3">
    <property type="entry name" value="UDP-GLUCOSE 6-DEHYDROGENASE TUAD"/>
    <property type="match status" value="1"/>
</dbReference>
<evidence type="ECO:0000256" key="8">
    <source>
        <dbReference type="PIRSR" id="PIRSR500134-1"/>
    </source>
</evidence>
<dbReference type="GO" id="GO:0006065">
    <property type="term" value="P:UDP-glucuronate biosynthetic process"/>
    <property type="evidence" value="ECO:0007669"/>
    <property type="project" value="UniProtKB-UniPathway"/>
</dbReference>
<dbReference type="AlphaFoldDB" id="A0A133VD38"/>
<dbReference type="InterPro" id="IPR008927">
    <property type="entry name" value="6-PGluconate_DH-like_C_sf"/>
</dbReference>
<comment type="pathway">
    <text evidence="1">Nucleotide-sugar biosynthesis; UDP-alpha-D-glucuronate biosynthesis; UDP-alpha-D-glucuronate from UDP-alpha-D-glucose: step 1/1.</text>
</comment>
<evidence type="ECO:0000256" key="9">
    <source>
        <dbReference type="PIRSR" id="PIRSR500134-2"/>
    </source>
</evidence>
<reference evidence="12 13" key="1">
    <citation type="journal article" date="2016" name="Sci. Rep.">
        <title>Metabolic traits of an uncultured archaeal lineage -MSBL1- from brine pools of the Red Sea.</title>
        <authorList>
            <person name="Mwirichia R."/>
            <person name="Alam I."/>
            <person name="Rashid M."/>
            <person name="Vinu M."/>
            <person name="Ba-Alawi W."/>
            <person name="Anthony Kamau A."/>
            <person name="Kamanda Ngugi D."/>
            <person name="Goker M."/>
            <person name="Klenk H.P."/>
            <person name="Bajic V."/>
            <person name="Stingl U."/>
        </authorList>
    </citation>
    <scope>NUCLEOTIDE SEQUENCE [LARGE SCALE GENOMIC DNA]</scope>
    <source>
        <strain evidence="12">SCGC-AAA261O19</strain>
    </source>
</reference>
<evidence type="ECO:0000256" key="6">
    <source>
        <dbReference type="ARBA" id="ARBA00047473"/>
    </source>
</evidence>
<dbReference type="SUPFAM" id="SSF48179">
    <property type="entry name" value="6-phosphogluconate dehydrogenase C-terminal domain-like"/>
    <property type="match status" value="1"/>
</dbReference>